<dbReference type="STRING" id="10195.A0A3M7R241"/>
<evidence type="ECO:0000256" key="9">
    <source>
        <dbReference type="ARBA" id="ARBA00023306"/>
    </source>
</evidence>
<feature type="domain" description="S5 DRBM" evidence="17">
    <location>
        <begin position="177"/>
        <end position="223"/>
    </location>
</feature>
<keyword evidence="6" id="KW-0195">Cyclin</keyword>
<name>A0A3M7R241_BRAPC</name>
<dbReference type="InterPro" id="IPR006671">
    <property type="entry name" value="Cyclin_N"/>
</dbReference>
<evidence type="ECO:0000256" key="7">
    <source>
        <dbReference type="ARBA" id="ARBA00023128"/>
    </source>
</evidence>
<evidence type="ECO:0000256" key="6">
    <source>
        <dbReference type="ARBA" id="ARBA00023127"/>
    </source>
</evidence>
<evidence type="ECO:0000256" key="12">
    <source>
        <dbReference type="ARBA" id="ARBA00039335"/>
    </source>
</evidence>
<feature type="compositionally biased region" description="Basic residues" evidence="16">
    <location>
        <begin position="54"/>
        <end position="64"/>
    </location>
</feature>
<dbReference type="InterPro" id="IPR005324">
    <property type="entry name" value="Ribosomal_uS5_C"/>
</dbReference>
<dbReference type="Pfam" id="PF00134">
    <property type="entry name" value="Cyclin_N"/>
    <property type="match status" value="1"/>
</dbReference>
<dbReference type="InterPro" id="IPR014721">
    <property type="entry name" value="Ribsml_uS5_D2-typ_fold_subgr"/>
</dbReference>
<comment type="function">
    <text evidence="10">Regulates CDK7, the catalytic subunit of the CDK-activating kinase (CAK) enzymatic complex. CAK activates the cyclin-associated kinases CDK1, CDK2, CDK4 and CDK6 by threonine phosphorylation. CAK complexed to the core-TFIIH basal transcription factor activates RNA polymerase II by serine phosphorylation of the repetitive C-terminal domain (CTD) of its large subunit (POLR2A), allowing its escape from the promoter and elongation of the transcripts. Involved in cell cycle control and in RNA transcription by RNA polymerase II. Its expression and activity are constant throughout the cell cycle.</text>
</comment>
<comment type="caution">
    <text evidence="18">The sequence shown here is derived from an EMBL/GenBank/DDBJ whole genome shotgun (WGS) entry which is preliminary data.</text>
</comment>
<dbReference type="InterPro" id="IPR013810">
    <property type="entry name" value="Ribosomal_uS5_N"/>
</dbReference>
<evidence type="ECO:0000256" key="16">
    <source>
        <dbReference type="SAM" id="MobiDB-lite"/>
    </source>
</evidence>
<dbReference type="CDD" id="cd20524">
    <property type="entry name" value="CYCLIN_CCNH_rpt1"/>
    <property type="match status" value="1"/>
</dbReference>
<dbReference type="GO" id="GO:0005739">
    <property type="term" value="C:mitochondrion"/>
    <property type="evidence" value="ECO:0007669"/>
    <property type="project" value="UniProtKB-SubCell"/>
</dbReference>
<keyword evidence="19" id="KW-1185">Reference proteome</keyword>
<dbReference type="Gene3D" id="3.30.230.10">
    <property type="match status" value="1"/>
</dbReference>
<evidence type="ECO:0000256" key="14">
    <source>
        <dbReference type="PROSITE-ProRule" id="PRU00268"/>
    </source>
</evidence>
<evidence type="ECO:0000256" key="8">
    <source>
        <dbReference type="ARBA" id="ARBA00023274"/>
    </source>
</evidence>
<dbReference type="GO" id="GO:0005840">
    <property type="term" value="C:ribosome"/>
    <property type="evidence" value="ECO:0007669"/>
    <property type="project" value="UniProtKB-KW"/>
</dbReference>
<comment type="similarity">
    <text evidence="2">Belongs to the cyclin family. Cyclin C subfamily.</text>
</comment>
<dbReference type="GO" id="GO:0003735">
    <property type="term" value="F:structural constituent of ribosome"/>
    <property type="evidence" value="ECO:0007669"/>
    <property type="project" value="UniProtKB-UniRule"/>
</dbReference>
<keyword evidence="5 14" id="KW-0689">Ribosomal protein</keyword>
<dbReference type="GO" id="GO:1990904">
    <property type="term" value="C:ribonucleoprotein complex"/>
    <property type="evidence" value="ECO:0007669"/>
    <property type="project" value="UniProtKB-UniRule"/>
</dbReference>
<comment type="subcellular location">
    <subcellularLocation>
        <location evidence="1">Mitochondrion</location>
    </subcellularLocation>
</comment>
<dbReference type="OrthoDB" id="309483at2759"/>
<protein>
    <recommendedName>
        <fullName evidence="4">Cyclin-H</fullName>
    </recommendedName>
    <alternativeName>
        <fullName evidence="13">28S ribosomal protein S5, mitochondrial</fullName>
    </alternativeName>
    <alternativeName>
        <fullName evidence="12">Small ribosomal subunit protein uS5m</fullName>
    </alternativeName>
</protein>
<dbReference type="PANTHER" id="PTHR48277:SF1">
    <property type="entry name" value="MITOCHONDRIAL RIBOSOMAL PROTEIN S5"/>
    <property type="match status" value="1"/>
</dbReference>
<evidence type="ECO:0000256" key="10">
    <source>
        <dbReference type="ARBA" id="ARBA00025343"/>
    </source>
</evidence>
<gene>
    <name evidence="18" type="ORF">BpHYR1_007582</name>
</gene>
<feature type="region of interest" description="Disordered" evidence="16">
    <location>
        <begin position="51"/>
        <end position="70"/>
    </location>
</feature>
<dbReference type="Pfam" id="PF21251">
    <property type="entry name" value="Ribosomal_uS5m_N"/>
    <property type="match status" value="1"/>
</dbReference>
<evidence type="ECO:0000256" key="3">
    <source>
        <dbReference type="ARBA" id="ARBA00008945"/>
    </source>
</evidence>
<dbReference type="Gene3D" id="1.10.472.10">
    <property type="entry name" value="Cyclin-like"/>
    <property type="match status" value="2"/>
</dbReference>
<comment type="subunit">
    <text evidence="11">Associates primarily with CDK7 and MAT1 to form the CAK complex. CAK can further associate with the core-TFIIH to form the TFIIH basal transcription factor.</text>
</comment>
<evidence type="ECO:0000256" key="11">
    <source>
        <dbReference type="ARBA" id="ARBA00026042"/>
    </source>
</evidence>
<dbReference type="PROSITE" id="PS50881">
    <property type="entry name" value="S5_DSRBD"/>
    <property type="match status" value="1"/>
</dbReference>
<evidence type="ECO:0000256" key="15">
    <source>
        <dbReference type="RuleBase" id="RU003823"/>
    </source>
</evidence>
<evidence type="ECO:0000256" key="1">
    <source>
        <dbReference type="ARBA" id="ARBA00004173"/>
    </source>
</evidence>
<dbReference type="FunFam" id="3.30.230.10:FF:000002">
    <property type="entry name" value="30S ribosomal protein S5"/>
    <property type="match status" value="1"/>
</dbReference>
<dbReference type="InterPro" id="IPR027081">
    <property type="entry name" value="CyclinH/Ccl1"/>
</dbReference>
<dbReference type="InterPro" id="IPR048584">
    <property type="entry name" value="Ribosomal_uS5m_N"/>
</dbReference>
<dbReference type="FunFam" id="1.10.472.10:FF:000029">
    <property type="entry name" value="Cyclin h"/>
    <property type="match status" value="1"/>
</dbReference>
<dbReference type="InterPro" id="IPR000851">
    <property type="entry name" value="Ribosomal_uS5"/>
</dbReference>
<dbReference type="GO" id="GO:0006351">
    <property type="term" value="P:DNA-templated transcription"/>
    <property type="evidence" value="ECO:0007669"/>
    <property type="project" value="InterPro"/>
</dbReference>
<dbReference type="SUPFAM" id="SSF54211">
    <property type="entry name" value="Ribosomal protein S5 domain 2-like"/>
    <property type="match status" value="1"/>
</dbReference>
<proteinExistence type="inferred from homology"/>
<dbReference type="InterPro" id="IPR020568">
    <property type="entry name" value="Ribosomal_Su5_D2-typ_SF"/>
</dbReference>
<dbReference type="SUPFAM" id="SSF54768">
    <property type="entry name" value="dsRNA-binding domain-like"/>
    <property type="match status" value="1"/>
</dbReference>
<organism evidence="18 19">
    <name type="scientific">Brachionus plicatilis</name>
    <name type="common">Marine rotifer</name>
    <name type="synonym">Brachionus muelleri</name>
    <dbReference type="NCBI Taxonomy" id="10195"/>
    <lineage>
        <taxon>Eukaryota</taxon>
        <taxon>Metazoa</taxon>
        <taxon>Spiralia</taxon>
        <taxon>Gnathifera</taxon>
        <taxon>Rotifera</taxon>
        <taxon>Eurotatoria</taxon>
        <taxon>Monogononta</taxon>
        <taxon>Pseudotrocha</taxon>
        <taxon>Ploima</taxon>
        <taxon>Brachionidae</taxon>
        <taxon>Brachionus</taxon>
    </lineage>
</organism>
<keyword evidence="9" id="KW-0131">Cell cycle</keyword>
<dbReference type="InterPro" id="IPR031658">
    <property type="entry name" value="Cyclin_C_2"/>
</dbReference>
<dbReference type="EMBL" id="REGN01004474">
    <property type="protein sequence ID" value="RNA17328.1"/>
    <property type="molecule type" value="Genomic_DNA"/>
</dbReference>
<evidence type="ECO:0000259" key="17">
    <source>
        <dbReference type="PROSITE" id="PS50881"/>
    </source>
</evidence>
<accession>A0A3M7R241</accession>
<dbReference type="InterPro" id="IPR036915">
    <property type="entry name" value="Cyclin-like_sf"/>
</dbReference>
<reference evidence="18 19" key="1">
    <citation type="journal article" date="2018" name="Sci. Rep.">
        <title>Genomic signatures of local adaptation to the degree of environmental predictability in rotifers.</title>
        <authorList>
            <person name="Franch-Gras L."/>
            <person name="Hahn C."/>
            <person name="Garcia-Roger E.M."/>
            <person name="Carmona M.J."/>
            <person name="Serra M."/>
            <person name="Gomez A."/>
        </authorList>
    </citation>
    <scope>NUCLEOTIDE SEQUENCE [LARGE SCALE GENOMIC DNA]</scope>
    <source>
        <strain evidence="18">HYR1</strain>
    </source>
</reference>
<dbReference type="Gene3D" id="3.30.160.20">
    <property type="match status" value="1"/>
</dbReference>
<dbReference type="Pfam" id="PF16899">
    <property type="entry name" value="Cyclin_C_2"/>
    <property type="match status" value="1"/>
</dbReference>
<comment type="similarity">
    <text evidence="3 15">Belongs to the universal ribosomal protein uS5 family.</text>
</comment>
<dbReference type="GO" id="GO:0006412">
    <property type="term" value="P:translation"/>
    <property type="evidence" value="ECO:0007669"/>
    <property type="project" value="InterPro"/>
</dbReference>
<dbReference type="Pfam" id="PF00333">
    <property type="entry name" value="Ribosomal_S5"/>
    <property type="match status" value="1"/>
</dbReference>
<dbReference type="AlphaFoldDB" id="A0A3M7R241"/>
<keyword evidence="8 14" id="KW-0687">Ribonucleoprotein</keyword>
<evidence type="ECO:0000256" key="2">
    <source>
        <dbReference type="ARBA" id="ARBA00008638"/>
    </source>
</evidence>
<dbReference type="CDD" id="cd20525">
    <property type="entry name" value="CYCLIN_CCNH_rpt2"/>
    <property type="match status" value="1"/>
</dbReference>
<dbReference type="Proteomes" id="UP000276133">
    <property type="component" value="Unassembled WGS sequence"/>
</dbReference>
<dbReference type="GO" id="GO:0070985">
    <property type="term" value="C:transcription factor TFIIK complex"/>
    <property type="evidence" value="ECO:0007669"/>
    <property type="project" value="InterPro"/>
</dbReference>
<evidence type="ECO:0000313" key="19">
    <source>
        <dbReference type="Proteomes" id="UP000276133"/>
    </source>
</evidence>
<dbReference type="GO" id="GO:0003723">
    <property type="term" value="F:RNA binding"/>
    <property type="evidence" value="ECO:0007669"/>
    <property type="project" value="InterPro"/>
</dbReference>
<dbReference type="NCBIfam" id="TIGR00569">
    <property type="entry name" value="ccl1"/>
    <property type="match status" value="1"/>
</dbReference>
<dbReference type="GO" id="GO:0016538">
    <property type="term" value="F:cyclin-dependent protein serine/threonine kinase regulator activity"/>
    <property type="evidence" value="ECO:0007669"/>
    <property type="project" value="InterPro"/>
</dbReference>
<evidence type="ECO:0000313" key="18">
    <source>
        <dbReference type="EMBL" id="RNA17328.1"/>
    </source>
</evidence>
<dbReference type="SUPFAM" id="SSF47954">
    <property type="entry name" value="Cyclin-like"/>
    <property type="match status" value="2"/>
</dbReference>
<evidence type="ECO:0000256" key="13">
    <source>
        <dbReference type="ARBA" id="ARBA00041606"/>
    </source>
</evidence>
<evidence type="ECO:0000256" key="4">
    <source>
        <dbReference type="ARBA" id="ARBA00019496"/>
    </source>
</evidence>
<dbReference type="PANTHER" id="PTHR48277">
    <property type="entry name" value="MITOCHONDRIAL RIBOSOMAL PROTEIN S5"/>
    <property type="match status" value="1"/>
</dbReference>
<sequence length="733" mass="85735">MINLLTKLGPSLAKKSLKLNLMPKSVVLTQIEHFNYRADDLWKSVLSVSSQGSKKGRGKRRGGSKAKDLNLGQNIGDGKLKIEWPGLNVDIMNRQQVTKMKIIGEDTEREKRLVEIRNKMDKFRRISIAPHERGFTGSSLNGKSIGQPISYDDVDFSKFDSRILEYKTMIAHKSILGKKKTASCFAVTGNFDGIIGYGLGKGSTASGAIKMSKSRASQRLLYIDRCEGRTLYHDFYEEYYFTKIYAERKPKGYGLRCHRIIKLLCELIGIKDLYAKIEGSRNPKNITKAFLSGLLNQRKYADIAKEKNLHVVEFKPEMNYFPLVLAQAENPIEENNLQANDKYQRNINLYLFENRNRLEKKEKMPFYYNYPSYKHYCMLRDRESEQRKARIERHRILSDERLLEHNYPKKPKPKAEASNLEVYFREFIIFLALIVQMFNSSTQKSNWLFKDAAQLAELRRKANSDYIKRQNVDRNFLTYEEEKIILLHYEYLIKQFCAHFQPPLTIIAVVGTSIAYFKRFYLRNSCMEYHPKDIFLICIYLACKIEEFNISIHQFIQNIKSNEQKEELANAILNLELLLMEKLDFELRIHNFYRPFEGFLLDVKTRCPEIPNVEILRTFGMEFLDKILNTDAFFLYPPSQIALTAIVYSSSKNKIDLDRYCQSVLLSAMNNDEIKHVCKIIKNINRLHKEIPVLNQDEINRIEKKLMNCYSVENDPRSKSFKELNLRSLNEDD</sequence>
<dbReference type="Pfam" id="PF03719">
    <property type="entry name" value="Ribosomal_S5_C"/>
    <property type="match status" value="1"/>
</dbReference>
<keyword evidence="7" id="KW-0496">Mitochondrion</keyword>
<evidence type="ECO:0000256" key="5">
    <source>
        <dbReference type="ARBA" id="ARBA00022980"/>
    </source>
</evidence>